<dbReference type="PATRIC" id="fig|1234595.3.peg.580"/>
<proteinExistence type="predicted"/>
<dbReference type="InterPro" id="IPR052900">
    <property type="entry name" value="Phospholipid_Metab_Enz"/>
</dbReference>
<dbReference type="Gene3D" id="2.60.40.380">
    <property type="entry name" value="Purple acid phosphatase-like, N-terminal"/>
    <property type="match status" value="1"/>
</dbReference>
<dbReference type="InterPro" id="IPR018946">
    <property type="entry name" value="PhoD-like_MPP"/>
</dbReference>
<dbReference type="AlphaFoldDB" id="M2TAJ0"/>
<dbReference type="Proteomes" id="UP000011717">
    <property type="component" value="Unassembled WGS sequence"/>
</dbReference>
<dbReference type="SUPFAM" id="SSF56300">
    <property type="entry name" value="Metallo-dependent phosphatases"/>
    <property type="match status" value="1"/>
</dbReference>
<evidence type="ECO:0000259" key="1">
    <source>
        <dbReference type="Pfam" id="PF09423"/>
    </source>
</evidence>
<reference evidence="3 4" key="1">
    <citation type="journal article" date="2013" name="Genome Announc.">
        <title>Draft Genome Sequence of Strain JLT2015T, Belonging to the Family Sphingomonadaceae of the Alphaproteobacteria.</title>
        <authorList>
            <person name="Tang K."/>
            <person name="Liu K."/>
            <person name="Li S."/>
            <person name="Jiao N."/>
        </authorList>
    </citation>
    <scope>NUCLEOTIDE SEQUENCE [LARGE SCALE GENOMIC DNA]</scope>
    <source>
        <strain evidence="3 4">JLT2015</strain>
    </source>
</reference>
<feature type="domain" description="PhoD-like phosphatase metallophosphatase" evidence="1">
    <location>
        <begin position="107"/>
        <end position="482"/>
    </location>
</feature>
<evidence type="ECO:0000313" key="3">
    <source>
        <dbReference type="EMBL" id="EMD83609.1"/>
    </source>
</evidence>
<keyword evidence="4" id="KW-1185">Reference proteome</keyword>
<evidence type="ECO:0000259" key="2">
    <source>
        <dbReference type="Pfam" id="PF16655"/>
    </source>
</evidence>
<accession>M2TAJ0</accession>
<feature type="domain" description="Phospholipase D N-terminal" evidence="2">
    <location>
        <begin position="7"/>
        <end position="96"/>
    </location>
</feature>
<dbReference type="PANTHER" id="PTHR43606">
    <property type="entry name" value="PHOSPHATASE, PUTATIVE (AFU_ORTHOLOGUE AFUA_6G08710)-RELATED"/>
    <property type="match status" value="1"/>
</dbReference>
<dbReference type="Pfam" id="PF09423">
    <property type="entry name" value="PhoD"/>
    <property type="match status" value="1"/>
</dbReference>
<comment type="caution">
    <text evidence="3">The sequence shown here is derived from an EMBL/GenBank/DDBJ whole genome shotgun (WGS) entry which is preliminary data.</text>
</comment>
<dbReference type="Gene3D" id="3.60.21.70">
    <property type="entry name" value="PhoD-like phosphatase"/>
    <property type="match status" value="1"/>
</dbReference>
<dbReference type="InterPro" id="IPR038607">
    <property type="entry name" value="PhoD-like_sf"/>
</dbReference>
<name>M2TAJ0_9SPHN</name>
<dbReference type="InterPro" id="IPR029052">
    <property type="entry name" value="Metallo-depent_PP-like"/>
</dbReference>
<dbReference type="Pfam" id="PF16655">
    <property type="entry name" value="PhoD_N"/>
    <property type="match status" value="1"/>
</dbReference>
<dbReference type="EMBL" id="AMRV01000002">
    <property type="protein sequence ID" value="EMD83609.1"/>
    <property type="molecule type" value="Genomic_DNA"/>
</dbReference>
<evidence type="ECO:0000313" key="4">
    <source>
        <dbReference type="Proteomes" id="UP000011717"/>
    </source>
</evidence>
<organism evidence="3 4">
    <name type="scientific">Pacificimonas flava</name>
    <dbReference type="NCBI Taxonomy" id="1234595"/>
    <lineage>
        <taxon>Bacteria</taxon>
        <taxon>Pseudomonadati</taxon>
        <taxon>Pseudomonadota</taxon>
        <taxon>Alphaproteobacteria</taxon>
        <taxon>Sphingomonadales</taxon>
        <taxon>Sphingosinicellaceae</taxon>
        <taxon>Pacificimonas</taxon>
    </lineage>
</organism>
<dbReference type="InterPro" id="IPR032093">
    <property type="entry name" value="PhoD_N"/>
</dbReference>
<protein>
    <submittedName>
        <fullName evidence="3">Alkaline phosphatase, putative</fullName>
    </submittedName>
</protein>
<sequence>MGRGFTHGVASGEPAQDSILLWTRFVGLGDAGTELVWEIAEDSEFGRIVKTGTARASAETDHCAKAPVGGLDPARWYFYRFRSPDGSVSAVGRTRTLPAEGSDPFRMAVFSCSNLPYGYFNAYAHAAGRQDIDLVLHLGDYLYEYPDGTYPAEADIVDGRHVDPATEMIRLADYHARYAVYRADRDLQRLHQLYPMIAIWDDHEFANDAWAGGAENHQPETEGPWAARKAAALAAHHHWLPMSDAPYAAYEIGELATLFRLETRITGRDAQIDLPALFAEAGSLEAGMARLHGKVWPDPARHMLGAEQERWLAEGLAASTRTGTRWQVLAQQVVMGSAMTPGAIRDWIDPAAPPAVQQRVAAAIGLAKLGIPSNLDAWGGYPAARARLLQSAQAADANLLVLAGDSHNSWAFDLFEGGQPAGAEFGVPSVTSPGFEAYFTRTDPAVVARGVVDSSPELVWADTAQRGYGHVTLTREEARCDWIFTRSVKQRSASATAGRSMRVQYGRNRLSAV</sequence>
<gene>
    <name evidence="3" type="ORF">C725_0581</name>
</gene>
<dbReference type="PANTHER" id="PTHR43606:SF2">
    <property type="entry name" value="ALKALINE PHOSPHATASE FAMILY PROTEIN (AFU_ORTHOLOGUE AFUA_5G03860)"/>
    <property type="match status" value="1"/>
</dbReference>
<dbReference type="CDD" id="cd07389">
    <property type="entry name" value="MPP_PhoD"/>
    <property type="match status" value="1"/>
</dbReference>